<sequence length="613" mass="68070">MKNIRNFCIIAHIDHGKSTLADRLLELTGTVSKRDMKAQLLDSMDLERERGITIKLQPARMDYSYEISNSQFPISNKFSMTNGQKDIFILNLIDTPGHVDFGYEVSRSLAAVEGALLIVDAAQGIQAQTLANAYQAQDQGLVMIPVINKIDLPAAEPEKVAQELINTFGFKEDEMIYCSAKTGEGVDDVLQAIVERIPAPKGNPEGSLRALVFDSNYDSYRGVITYIRVIDGELKNNDIINFMSLDKKADALEVGVFKPKMTRAEKLSAGEIGYIVTSLKDISLAGVGDTVTLEKTKDVVEKLPGYKKVKPTVFAGVYPADSNNLNKLREGLSKLKMNDAALEFIGENSPVLGLGFRVGFLGMLHLDIIKERLEREFGLELIITHPTVGYEIELTNGDTIYTSNPADFPGVDKLKRISEPWVQTEILLPKDYVGQVLEMLSRYRGVYKEVKYLDESKALIIYDIPLAVMIKDFYDDLKSVSSGYASLNYEHTGLREGDLVKMDILLAGDVIGSLAQIIDRTEAESLGREIVDKLKKIIPKQMFEVSIQAAIGSRILARETLSAMKKDVAGYLYGGDRSRKDKLINKQKEGKKKMKALGKVNVPSSVFLDLMKK</sequence>
<dbReference type="InterPro" id="IPR006297">
    <property type="entry name" value="EF-4"/>
</dbReference>
<dbReference type="InterPro" id="IPR035647">
    <property type="entry name" value="EFG_III/V"/>
</dbReference>
<reference evidence="13" key="1">
    <citation type="journal article" date="2020" name="mSystems">
        <title>Genome- and Community-Level Interaction Insights into Carbon Utilization and Element Cycling Functions of Hydrothermarchaeota in Hydrothermal Sediment.</title>
        <authorList>
            <person name="Zhou Z."/>
            <person name="Liu Y."/>
            <person name="Xu W."/>
            <person name="Pan J."/>
            <person name="Luo Z.H."/>
            <person name="Li M."/>
        </authorList>
    </citation>
    <scope>NUCLEOTIDE SEQUENCE [LARGE SCALE GENOMIC DNA]</scope>
    <source>
        <strain evidence="13">SpSt-579</strain>
    </source>
</reference>
<evidence type="ECO:0000256" key="6">
    <source>
        <dbReference type="ARBA" id="ARBA00023136"/>
    </source>
</evidence>
<feature type="binding site" evidence="11">
    <location>
        <begin position="14"/>
        <end position="19"/>
    </location>
    <ligand>
        <name>GTP</name>
        <dbReference type="ChEBI" id="CHEBI:37565"/>
    </ligand>
</feature>
<comment type="similarity">
    <text evidence="1 11">Belongs to the TRAFAC class translation factor GTPase superfamily. Classic translation factor GTPase family. LepA subfamily.</text>
</comment>
<dbReference type="NCBIfam" id="TIGR01393">
    <property type="entry name" value="lepA"/>
    <property type="match status" value="1"/>
</dbReference>
<dbReference type="InterPro" id="IPR031157">
    <property type="entry name" value="G_TR_CS"/>
</dbReference>
<evidence type="ECO:0000256" key="5">
    <source>
        <dbReference type="ARBA" id="ARBA00023134"/>
    </source>
</evidence>
<proteinExistence type="inferred from homology"/>
<dbReference type="HAMAP" id="MF_00071">
    <property type="entry name" value="LepA"/>
    <property type="match status" value="1"/>
</dbReference>
<evidence type="ECO:0000256" key="3">
    <source>
        <dbReference type="ARBA" id="ARBA00022741"/>
    </source>
</evidence>
<dbReference type="PANTHER" id="PTHR43512">
    <property type="entry name" value="TRANSLATION FACTOR GUF1-RELATED"/>
    <property type="match status" value="1"/>
</dbReference>
<dbReference type="PRINTS" id="PR00315">
    <property type="entry name" value="ELONGATNFCT"/>
</dbReference>
<evidence type="ECO:0000256" key="11">
    <source>
        <dbReference type="HAMAP-Rule" id="MF_00071"/>
    </source>
</evidence>
<evidence type="ECO:0000256" key="4">
    <source>
        <dbReference type="ARBA" id="ARBA00022801"/>
    </source>
</evidence>
<dbReference type="FunFam" id="3.30.70.240:FF:000007">
    <property type="entry name" value="Translation factor GUF1, mitochondrial"/>
    <property type="match status" value="1"/>
</dbReference>
<dbReference type="Gene3D" id="3.30.70.2570">
    <property type="entry name" value="Elongation factor 4, C-terminal domain"/>
    <property type="match status" value="1"/>
</dbReference>
<accession>A0A7C4M0Y0</accession>
<dbReference type="PROSITE" id="PS00301">
    <property type="entry name" value="G_TR_1"/>
    <property type="match status" value="1"/>
</dbReference>
<dbReference type="GO" id="GO:0003746">
    <property type="term" value="F:translation elongation factor activity"/>
    <property type="evidence" value="ECO:0007669"/>
    <property type="project" value="UniProtKB-UniRule"/>
</dbReference>
<comment type="subcellular location">
    <subcellularLocation>
        <location evidence="11">Cell membrane</location>
        <topology evidence="11">Peripheral membrane protein</topology>
        <orientation evidence="11">Cytoplasmic side</orientation>
    </subcellularLocation>
</comment>
<keyword evidence="4 11" id="KW-0378">Hydrolase</keyword>
<dbReference type="InterPro" id="IPR009000">
    <property type="entry name" value="Transl_B-barrel_sf"/>
</dbReference>
<dbReference type="SUPFAM" id="SSF50447">
    <property type="entry name" value="Translation proteins"/>
    <property type="match status" value="1"/>
</dbReference>
<feature type="domain" description="Tr-type G" evidence="12">
    <location>
        <begin position="2"/>
        <end position="201"/>
    </location>
</feature>
<keyword evidence="13" id="KW-0251">Elongation factor</keyword>
<dbReference type="GO" id="GO:0005886">
    <property type="term" value="C:plasma membrane"/>
    <property type="evidence" value="ECO:0007669"/>
    <property type="project" value="UniProtKB-SubCell"/>
</dbReference>
<dbReference type="Gene3D" id="3.30.70.240">
    <property type="match status" value="1"/>
</dbReference>
<dbReference type="FunFam" id="3.40.50.300:FF:000078">
    <property type="entry name" value="Elongation factor 4"/>
    <property type="match status" value="1"/>
</dbReference>
<keyword evidence="3 11" id="KW-0547">Nucleotide-binding</keyword>
<dbReference type="GO" id="GO:0097177">
    <property type="term" value="F:mitochondrial ribosome binding"/>
    <property type="evidence" value="ECO:0007669"/>
    <property type="project" value="TreeGrafter"/>
</dbReference>
<evidence type="ECO:0000313" key="13">
    <source>
        <dbReference type="EMBL" id="HGT71108.1"/>
    </source>
</evidence>
<name>A0A7C4M0Y0_UNCC3</name>
<dbReference type="Gene3D" id="2.40.30.10">
    <property type="entry name" value="Translation factors"/>
    <property type="match status" value="1"/>
</dbReference>
<dbReference type="CDD" id="cd03699">
    <property type="entry name" value="EF4_II"/>
    <property type="match status" value="1"/>
</dbReference>
<dbReference type="InterPro" id="IPR027417">
    <property type="entry name" value="P-loop_NTPase"/>
</dbReference>
<dbReference type="PROSITE" id="PS51722">
    <property type="entry name" value="G_TR_2"/>
    <property type="match status" value="1"/>
</dbReference>
<dbReference type="GO" id="GO:0003924">
    <property type="term" value="F:GTPase activity"/>
    <property type="evidence" value="ECO:0007669"/>
    <property type="project" value="UniProtKB-UniRule"/>
</dbReference>
<dbReference type="InterPro" id="IPR005225">
    <property type="entry name" value="Small_GTP-bd"/>
</dbReference>
<evidence type="ECO:0000256" key="2">
    <source>
        <dbReference type="ARBA" id="ARBA00022475"/>
    </source>
</evidence>
<feature type="binding site" evidence="11">
    <location>
        <begin position="148"/>
        <end position="151"/>
    </location>
    <ligand>
        <name>GTP</name>
        <dbReference type="ChEBI" id="CHEBI:37565"/>
    </ligand>
</feature>
<protein>
    <recommendedName>
        <fullName evidence="10 11">Elongation factor 4</fullName>
        <shortName evidence="11">EF-4</shortName>
        <ecNumber evidence="10 11">3.6.5.n1</ecNumber>
    </recommendedName>
    <alternativeName>
        <fullName evidence="11">Ribosomal back-translocase LepA</fullName>
    </alternativeName>
</protein>
<dbReference type="InterPro" id="IPR038363">
    <property type="entry name" value="LepA_C_sf"/>
</dbReference>
<evidence type="ECO:0000256" key="8">
    <source>
        <dbReference type="ARBA" id="ARBA00057626"/>
    </source>
</evidence>
<dbReference type="CDD" id="cd01890">
    <property type="entry name" value="LepA"/>
    <property type="match status" value="1"/>
</dbReference>
<dbReference type="InterPro" id="IPR035654">
    <property type="entry name" value="LepA_IV"/>
</dbReference>
<dbReference type="InterPro" id="IPR000640">
    <property type="entry name" value="EFG_V-like"/>
</dbReference>
<dbReference type="NCBIfam" id="TIGR00231">
    <property type="entry name" value="small_GTP"/>
    <property type="match status" value="1"/>
</dbReference>
<dbReference type="EMBL" id="DSYQ01000010">
    <property type="protein sequence ID" value="HGT71108.1"/>
    <property type="molecule type" value="Genomic_DNA"/>
</dbReference>
<dbReference type="FunFam" id="2.40.30.10:FF:000015">
    <property type="entry name" value="Translation factor GUF1, mitochondrial"/>
    <property type="match status" value="1"/>
</dbReference>
<evidence type="ECO:0000259" key="12">
    <source>
        <dbReference type="PROSITE" id="PS51722"/>
    </source>
</evidence>
<dbReference type="EC" id="3.6.5.n1" evidence="10 11"/>
<dbReference type="Pfam" id="PF00679">
    <property type="entry name" value="EFG_C"/>
    <property type="match status" value="1"/>
</dbReference>
<dbReference type="FunFam" id="3.30.70.870:FF:000004">
    <property type="entry name" value="Translation factor GUF1, mitochondrial"/>
    <property type="match status" value="1"/>
</dbReference>
<organism evidence="13">
    <name type="scientific">candidate division CPR3 bacterium</name>
    <dbReference type="NCBI Taxonomy" id="2268181"/>
    <lineage>
        <taxon>Bacteria</taxon>
        <taxon>Bacteria division CPR3</taxon>
    </lineage>
</organism>
<dbReference type="GO" id="GO:0045727">
    <property type="term" value="P:positive regulation of translation"/>
    <property type="evidence" value="ECO:0007669"/>
    <property type="project" value="UniProtKB-UniRule"/>
</dbReference>
<evidence type="ECO:0000256" key="10">
    <source>
        <dbReference type="ARBA" id="ARBA00066744"/>
    </source>
</evidence>
<dbReference type="GO" id="GO:0005525">
    <property type="term" value="F:GTP binding"/>
    <property type="evidence" value="ECO:0007669"/>
    <property type="project" value="UniProtKB-UniRule"/>
</dbReference>
<evidence type="ECO:0000256" key="1">
    <source>
        <dbReference type="ARBA" id="ARBA00005454"/>
    </source>
</evidence>
<dbReference type="Gene3D" id="3.40.50.300">
    <property type="entry name" value="P-loop containing nucleotide triphosphate hydrolases"/>
    <property type="match status" value="1"/>
</dbReference>
<dbReference type="SUPFAM" id="SSF54980">
    <property type="entry name" value="EF-G C-terminal domain-like"/>
    <property type="match status" value="2"/>
</dbReference>
<dbReference type="CDD" id="cd03709">
    <property type="entry name" value="lepA_C"/>
    <property type="match status" value="1"/>
</dbReference>
<keyword evidence="6 11" id="KW-0472">Membrane</keyword>
<dbReference type="PANTHER" id="PTHR43512:SF7">
    <property type="entry name" value="TRANSLATION FACTOR GUF1, MITOCHONDRIAL"/>
    <property type="match status" value="1"/>
</dbReference>
<dbReference type="Pfam" id="PF06421">
    <property type="entry name" value="LepA_C"/>
    <property type="match status" value="1"/>
</dbReference>
<keyword evidence="5 11" id="KW-0342">GTP-binding</keyword>
<evidence type="ECO:0000256" key="7">
    <source>
        <dbReference type="ARBA" id="ARBA00050293"/>
    </source>
</evidence>
<dbReference type="Gene3D" id="3.30.70.870">
    <property type="entry name" value="Elongation Factor G (Translational Gtpase), domain 3"/>
    <property type="match status" value="1"/>
</dbReference>
<comment type="caution">
    <text evidence="13">The sequence shown here is derived from an EMBL/GenBank/DDBJ whole genome shotgun (WGS) entry which is preliminary data.</text>
</comment>
<dbReference type="Pfam" id="PF00009">
    <property type="entry name" value="GTP_EFTU"/>
    <property type="match status" value="1"/>
</dbReference>
<dbReference type="InterPro" id="IPR013842">
    <property type="entry name" value="LepA_CTD"/>
</dbReference>
<gene>
    <name evidence="11" type="primary">lepA</name>
    <name evidence="13" type="ORF">ENT43_02505</name>
</gene>
<keyword evidence="2 11" id="KW-1003">Cell membrane</keyword>
<dbReference type="SUPFAM" id="SSF52540">
    <property type="entry name" value="P-loop containing nucleoside triphosphate hydrolases"/>
    <property type="match status" value="1"/>
</dbReference>
<comment type="catalytic activity">
    <reaction evidence="7 11">
        <text>GTP + H2O = GDP + phosphate + H(+)</text>
        <dbReference type="Rhea" id="RHEA:19669"/>
        <dbReference type="ChEBI" id="CHEBI:15377"/>
        <dbReference type="ChEBI" id="CHEBI:15378"/>
        <dbReference type="ChEBI" id="CHEBI:37565"/>
        <dbReference type="ChEBI" id="CHEBI:43474"/>
        <dbReference type="ChEBI" id="CHEBI:58189"/>
        <dbReference type="EC" id="3.6.5.n1"/>
    </reaction>
</comment>
<keyword evidence="11" id="KW-0648">Protein biosynthesis</keyword>
<comment type="function">
    <text evidence="8 11">Required for accurate and efficient protein synthesis under certain stress conditions. May act as a fidelity factor of the translation reaction, by catalyzing a one-codon backward translocation of tRNAs on improperly translocated ribosomes. Back-translocation proceeds from a post-translocation (POST) complex to a pre-translocation (PRE) complex, thus giving elongation factor G a second chance to translocate the tRNAs correctly. Binds to ribosomes in a GTP-dependent manner.</text>
</comment>
<evidence type="ECO:0000256" key="9">
    <source>
        <dbReference type="ARBA" id="ARBA00061052"/>
    </source>
</evidence>
<comment type="similarity">
    <text evidence="9">Belongs to the GTP-binding elongation factor family. LepA subfamily.</text>
</comment>
<dbReference type="InterPro" id="IPR000795">
    <property type="entry name" value="T_Tr_GTP-bd_dom"/>
</dbReference>
<dbReference type="FunFam" id="3.30.70.2570:FF:000001">
    <property type="entry name" value="Translation factor GUF1, mitochondrial"/>
    <property type="match status" value="1"/>
</dbReference>
<dbReference type="AlphaFoldDB" id="A0A7C4M0Y0"/>